<sequence length="1086" mass="118407">MGLEHGQTPERGHGQVAETAADAAADSRQHLLSSVDLGPREPEELAERARIAGKAVVSWSADDTSTTCVVGWPGKRPRLVEVLPLFEHLGLELADHRPGSGRDPVGDIFTFQELVAPDIAEILPLLGEAFLLAWERSVDRDDFSMLVRTARLRARQVQLLRAVFQYLRLAHIGASRAYVRNILVANPAFVRHWIELFEARFDPSRPEVPEDQLGKYVEAAVTRDEFRVLQWYAGVAAAIVRTSYFRTDGQGRPSETIVLKLDPSRLPFPSGPAVRVETFVHHPDVGGLHIRCGAAARGGLRWSDRIEDYRDEVIALAGAQQVKNSLIVPAGAKGAFVVKVPLAGLEAAAATIQVQRCYRLFVRGLLDITDNLVDGAVNHPPDTVVLDDSDPYLVVAADKGTAQFSDLANAEAQETGFWLDDGFASGGSSGFDHKGLGVTARGAWVAVRRHFAELGIDPAQDEFTVVGIGDMSGDVFGNGMLLSDRIRLVAAFDHRHIFVDPDPDPRLSFAERVRLAGVPASSWDDYNADLISPGGGVFARSARTVRLSPQARQRLGVDEGEFSPDEVVQAILRAPTDLLWNGGVGTFVRASNESDSQVSDRSNNRVRITASELRCRVIGEGGNLGLTQAARVEYALQGGCINADFIDNAAGVNTSDREVNLKILLGSAVSAGLIDRAERDHLLRTCAAHVVEQVLRDNEEQTWAISVAEAYGPTLLDRHEQVMTDLAESGLDPIREHLPDTAEIAARRAAGRGLTRPEIAVLLAYAKNAVHALLLKSSLPDADSVHNTLVEYFPEPVSGRFAEQIRTHRLARDIVATRLSSDVINRVGPGFLYRVEDQTGAPTEQVVRAFLIIRDLFGLEELWRGLRNYPVAATIPALHALERVLEYNVCWLTRRHSKLADPEHECRLLERAVHQLRDTVPVQHGAESDSVLERCLAELAVLGAPAELTTRCRVVSQLQPALALAAAADEYGFDVTELANHHKLVSAQLRLSWLTESMASHPADTHWTQLAKAALYDQLISVSVTIAIDVLRSGGLSQWTARNAAALERARSSYAGLATTANADIAMLTVGVQALRDLRHATGVLR</sequence>
<evidence type="ECO:0000259" key="2">
    <source>
        <dbReference type="Pfam" id="PF05088"/>
    </source>
</evidence>
<dbReference type="Proteomes" id="UP000009235">
    <property type="component" value="Chromosome"/>
</dbReference>
<dbReference type="PANTHER" id="PTHR43403:SF1">
    <property type="entry name" value="NAD-SPECIFIC GLUTAMATE DEHYDROGENASE"/>
    <property type="match status" value="1"/>
</dbReference>
<name>F6EKY4_HOYSD</name>
<dbReference type="OrthoDB" id="9758052at2"/>
<dbReference type="HOGENOM" id="CLU_003404_2_0_11"/>
<evidence type="ECO:0000256" key="1">
    <source>
        <dbReference type="SAM" id="MobiDB-lite"/>
    </source>
</evidence>
<dbReference type="Pfam" id="PF21074">
    <property type="entry name" value="GDH_C"/>
    <property type="match status" value="1"/>
</dbReference>
<dbReference type="InterPro" id="IPR048381">
    <property type="entry name" value="GDH_C"/>
</dbReference>
<dbReference type="InterPro" id="IPR046346">
    <property type="entry name" value="Aminoacid_DH-like_N_sf"/>
</dbReference>
<evidence type="ECO:0000313" key="5">
    <source>
        <dbReference type="Proteomes" id="UP000009235"/>
    </source>
</evidence>
<feature type="domain" description="NAD-specific glutamate dehydrogenase C-terminal" evidence="3">
    <location>
        <begin position="751"/>
        <end position="1077"/>
    </location>
</feature>
<evidence type="ECO:0000259" key="3">
    <source>
        <dbReference type="Pfam" id="PF21074"/>
    </source>
</evidence>
<accession>F6EKY4</accession>
<dbReference type="Pfam" id="PF21078">
    <property type="entry name" value="GDH_HM3"/>
    <property type="match status" value="1"/>
</dbReference>
<dbReference type="SUPFAM" id="SSF51735">
    <property type="entry name" value="NAD(P)-binding Rossmann-fold domains"/>
    <property type="match status" value="1"/>
</dbReference>
<feature type="region of interest" description="Disordered" evidence="1">
    <location>
        <begin position="1"/>
        <end position="39"/>
    </location>
</feature>
<dbReference type="KEGG" id="asd:AS9A_3017"/>
<dbReference type="GO" id="GO:0004069">
    <property type="term" value="F:L-aspartate:2-oxoglutarate aminotransferase activity"/>
    <property type="evidence" value="ECO:0007669"/>
    <property type="project" value="InterPro"/>
</dbReference>
<proteinExistence type="predicted"/>
<reference evidence="4 5" key="1">
    <citation type="journal article" date="2011" name="J. Bacteriol.">
        <title>Complete genome sequence of Amycolicicoccus subflavus DQS3-9A1T, an actinomycete isolated from crude oil-polluted soil.</title>
        <authorList>
            <person name="Cai M."/>
            <person name="Chen W.M."/>
            <person name="Nie Y."/>
            <person name="Chi C.Q."/>
            <person name="Wang Y.N."/>
            <person name="Tang Y.Q."/>
            <person name="Li G.Y."/>
            <person name="Wu X.L."/>
        </authorList>
    </citation>
    <scope>NUCLEOTIDE SEQUENCE [LARGE SCALE GENOMIC DNA]</scope>
    <source>
        <strain evidence="5">DSM 45089 / DQS3-9A1</strain>
    </source>
</reference>
<gene>
    <name evidence="4" type="primary">gudB</name>
    <name evidence="4" type="ordered locus">AS9A_3017</name>
</gene>
<dbReference type="eggNOG" id="COG2902">
    <property type="taxonomic scope" value="Bacteria"/>
</dbReference>
<protein>
    <submittedName>
        <fullName evidence="4">NAD-specific glutamate dehydrogenase</fullName>
    </submittedName>
</protein>
<dbReference type="Pfam" id="PF05088">
    <property type="entry name" value="Bac_GDH_CD"/>
    <property type="match status" value="1"/>
</dbReference>
<dbReference type="Gene3D" id="3.40.50.720">
    <property type="entry name" value="NAD(P)-binding Rossmann-like Domain"/>
    <property type="match status" value="1"/>
</dbReference>
<dbReference type="GO" id="GO:0004352">
    <property type="term" value="F:glutamate dehydrogenase (NAD+) activity"/>
    <property type="evidence" value="ECO:0007669"/>
    <property type="project" value="InterPro"/>
</dbReference>
<dbReference type="RefSeq" id="WP_013807813.1">
    <property type="nucleotide sequence ID" value="NC_015564.1"/>
</dbReference>
<dbReference type="InterPro" id="IPR028971">
    <property type="entry name" value="NAD-GDH_cat"/>
</dbReference>
<organism evidence="4 5">
    <name type="scientific">Hoyosella subflava (strain DSM 45089 / JCM 17490 / NBRC 109087 / DQS3-9A1)</name>
    <name type="common">Amycolicicoccus subflavus</name>
    <dbReference type="NCBI Taxonomy" id="443218"/>
    <lineage>
        <taxon>Bacteria</taxon>
        <taxon>Bacillati</taxon>
        <taxon>Actinomycetota</taxon>
        <taxon>Actinomycetes</taxon>
        <taxon>Mycobacteriales</taxon>
        <taxon>Hoyosellaceae</taxon>
        <taxon>Hoyosella</taxon>
    </lineage>
</organism>
<dbReference type="EMBL" id="CP002786">
    <property type="protein sequence ID" value="AEF41464.1"/>
    <property type="molecule type" value="Genomic_DNA"/>
</dbReference>
<dbReference type="SUPFAM" id="SSF53223">
    <property type="entry name" value="Aminoacid dehydrogenase-like, N-terminal domain"/>
    <property type="match status" value="1"/>
</dbReference>
<dbReference type="InterPro" id="IPR036291">
    <property type="entry name" value="NAD(P)-bd_dom_sf"/>
</dbReference>
<dbReference type="GO" id="GO:0006538">
    <property type="term" value="P:L-glutamate catabolic process"/>
    <property type="evidence" value="ECO:0007669"/>
    <property type="project" value="InterPro"/>
</dbReference>
<dbReference type="AlphaFoldDB" id="F6EKY4"/>
<dbReference type="STRING" id="443218.AS9A_3017"/>
<dbReference type="InterPro" id="IPR049056">
    <property type="entry name" value="NAD_Glu_DH_HM3"/>
</dbReference>
<keyword evidence="5" id="KW-1185">Reference proteome</keyword>
<feature type="domain" description="NAD-glutamate dehydrogenase catalytic" evidence="2">
    <location>
        <begin position="217"/>
        <end position="707"/>
    </location>
</feature>
<dbReference type="InterPro" id="IPR007780">
    <property type="entry name" value="NAD_Glu_DH_bac"/>
</dbReference>
<dbReference type="PANTHER" id="PTHR43403">
    <property type="entry name" value="NAD-SPECIFIC GLUTAMATE DEHYDROGENASE"/>
    <property type="match status" value="1"/>
</dbReference>
<evidence type="ECO:0000313" key="4">
    <source>
        <dbReference type="EMBL" id="AEF41464.1"/>
    </source>
</evidence>